<evidence type="ECO:0000256" key="1">
    <source>
        <dbReference type="SAM" id="MobiDB-lite"/>
    </source>
</evidence>
<dbReference type="AlphaFoldDB" id="A0A3P7J9T7"/>
<feature type="compositionally biased region" description="Polar residues" evidence="1">
    <location>
        <begin position="64"/>
        <end position="84"/>
    </location>
</feature>
<dbReference type="Proteomes" id="UP000270094">
    <property type="component" value="Unassembled WGS sequence"/>
</dbReference>
<accession>A0A3P7J9T7</accession>
<feature type="region of interest" description="Disordered" evidence="1">
    <location>
        <begin position="63"/>
        <end position="90"/>
    </location>
</feature>
<proteinExistence type="predicted"/>
<dbReference type="OrthoDB" id="5776547at2759"/>
<reference evidence="2 3" key="1">
    <citation type="submission" date="2018-11" db="EMBL/GenBank/DDBJ databases">
        <authorList>
            <consortium name="Pathogen Informatics"/>
        </authorList>
    </citation>
    <scope>NUCLEOTIDE SEQUENCE [LARGE SCALE GENOMIC DNA]</scope>
</reference>
<sequence length="90" mass="10028">MPRRRNPDAPVAPKAPRVRKKKVEADVVKQDSTVYEPLMQSNGIMVDDAGMYTQDFSFAFGAQPTFTSPEQANSPYMLPPQSNTPQPPMM</sequence>
<feature type="region of interest" description="Disordered" evidence="1">
    <location>
        <begin position="1"/>
        <end position="25"/>
    </location>
</feature>
<gene>
    <name evidence="2" type="ORF">SVUK_LOCUS9672</name>
</gene>
<evidence type="ECO:0000313" key="2">
    <source>
        <dbReference type="EMBL" id="VDM74674.1"/>
    </source>
</evidence>
<evidence type="ECO:0000313" key="3">
    <source>
        <dbReference type="Proteomes" id="UP000270094"/>
    </source>
</evidence>
<name>A0A3P7J9T7_STRVU</name>
<organism evidence="2 3">
    <name type="scientific">Strongylus vulgaris</name>
    <name type="common">Blood worm</name>
    <dbReference type="NCBI Taxonomy" id="40348"/>
    <lineage>
        <taxon>Eukaryota</taxon>
        <taxon>Metazoa</taxon>
        <taxon>Ecdysozoa</taxon>
        <taxon>Nematoda</taxon>
        <taxon>Chromadorea</taxon>
        <taxon>Rhabditida</taxon>
        <taxon>Rhabditina</taxon>
        <taxon>Rhabditomorpha</taxon>
        <taxon>Strongyloidea</taxon>
        <taxon>Strongylidae</taxon>
        <taxon>Strongylus</taxon>
    </lineage>
</organism>
<keyword evidence="3" id="KW-1185">Reference proteome</keyword>
<dbReference type="EMBL" id="UYYB01094576">
    <property type="protein sequence ID" value="VDM74674.1"/>
    <property type="molecule type" value="Genomic_DNA"/>
</dbReference>
<protein>
    <submittedName>
        <fullName evidence="2">Uncharacterized protein</fullName>
    </submittedName>
</protein>